<keyword evidence="3" id="KW-1185">Reference proteome</keyword>
<feature type="compositionally biased region" description="Pro residues" evidence="1">
    <location>
        <begin position="197"/>
        <end position="214"/>
    </location>
</feature>
<organism evidence="2 3">
    <name type="scientific">Lyophyllum shimeji</name>
    <name type="common">Hon-shimeji</name>
    <name type="synonym">Tricholoma shimeji</name>
    <dbReference type="NCBI Taxonomy" id="47721"/>
    <lineage>
        <taxon>Eukaryota</taxon>
        <taxon>Fungi</taxon>
        <taxon>Dikarya</taxon>
        <taxon>Basidiomycota</taxon>
        <taxon>Agaricomycotina</taxon>
        <taxon>Agaricomycetes</taxon>
        <taxon>Agaricomycetidae</taxon>
        <taxon>Agaricales</taxon>
        <taxon>Tricholomatineae</taxon>
        <taxon>Lyophyllaceae</taxon>
        <taxon>Lyophyllum</taxon>
    </lineage>
</organism>
<dbReference type="EMBL" id="BRPK01000009">
    <property type="protein sequence ID" value="GLB41364.1"/>
    <property type="molecule type" value="Genomic_DNA"/>
</dbReference>
<dbReference type="OrthoDB" id="3257151at2759"/>
<feature type="region of interest" description="Disordered" evidence="1">
    <location>
        <begin position="1"/>
        <end position="42"/>
    </location>
</feature>
<feature type="region of interest" description="Disordered" evidence="1">
    <location>
        <begin position="180"/>
        <end position="214"/>
    </location>
</feature>
<dbReference type="Proteomes" id="UP001063166">
    <property type="component" value="Unassembled WGS sequence"/>
</dbReference>
<evidence type="ECO:0000313" key="2">
    <source>
        <dbReference type="EMBL" id="GLB41364.1"/>
    </source>
</evidence>
<evidence type="ECO:0008006" key="4">
    <source>
        <dbReference type="Google" id="ProtNLM"/>
    </source>
</evidence>
<gene>
    <name evidence="2" type="ORF">LshimejAT787_0905790</name>
</gene>
<proteinExistence type="predicted"/>
<feature type="compositionally biased region" description="Polar residues" evidence="1">
    <location>
        <begin position="8"/>
        <end position="20"/>
    </location>
</feature>
<comment type="caution">
    <text evidence="2">The sequence shown here is derived from an EMBL/GenBank/DDBJ whole genome shotgun (WGS) entry which is preliminary data.</text>
</comment>
<sequence length="273" mass="30047">MAKRKNATTETVQHTSTSEAVKTRPRKRANNTIHQAAEAPVKVEDSKAVKFPAISSQPLAPVHLDELAKIWDTDKRIPTVETRRAWAMARNIKPDLVHRWFARRKQIAKKARQRIPEGTYELRVGTPPIIKDEKTPTPPVLEEPQPSPIKLKAEDIDSALDIRTSDTLVASSPLLPGFKRKLDGMSTTATPLAKPRSPLPPSSPPIPSSPPPSVPFLRLRSPIPSVSDTLHQSQTWCTQGRAQATVSAASFICALCITGSYSVPLAKHARCHR</sequence>
<reference evidence="2" key="1">
    <citation type="submission" date="2022-07" db="EMBL/GenBank/DDBJ databases">
        <title>The genome of Lyophyllum shimeji provides insight into the initial evolution of ectomycorrhizal fungal genome.</title>
        <authorList>
            <person name="Kobayashi Y."/>
            <person name="Shibata T."/>
            <person name="Hirakawa H."/>
            <person name="Shigenobu S."/>
            <person name="Nishiyama T."/>
            <person name="Yamada A."/>
            <person name="Hasebe M."/>
            <person name="Kawaguchi M."/>
        </authorList>
    </citation>
    <scope>NUCLEOTIDE SEQUENCE</scope>
    <source>
        <strain evidence="2">AT787</strain>
    </source>
</reference>
<accession>A0A9P3UN92</accession>
<evidence type="ECO:0000313" key="3">
    <source>
        <dbReference type="Proteomes" id="UP001063166"/>
    </source>
</evidence>
<evidence type="ECO:0000256" key="1">
    <source>
        <dbReference type="SAM" id="MobiDB-lite"/>
    </source>
</evidence>
<name>A0A9P3UN92_LYOSH</name>
<dbReference type="AlphaFoldDB" id="A0A9P3UN92"/>
<protein>
    <recommendedName>
        <fullName evidence="4">Homeobox domain-containing protein</fullName>
    </recommendedName>
</protein>